<dbReference type="STRING" id="1748243.Tel_04790"/>
<dbReference type="Proteomes" id="UP000055136">
    <property type="component" value="Chromosome"/>
</dbReference>
<name>A0A0S2TBM4_9GAMM</name>
<accession>A0A0S2TBM4</accession>
<dbReference type="InterPro" id="IPR059226">
    <property type="entry name" value="Choice_anch_Q_dom"/>
</dbReference>
<evidence type="ECO:0008006" key="3">
    <source>
        <dbReference type="Google" id="ProtNLM"/>
    </source>
</evidence>
<gene>
    <name evidence="1" type="ORF">Tel_04790</name>
</gene>
<sequence length="731" mass="74711">MSTAKPKFQLRRTLGGISTPLAGLLLIMLTPLVAQGATYTVNNNGDSATASCPSNCTLRAAIRAANGNAGKDTITLPNGGATPFTVNLTRAGTDNTAERGDLDITDDLDIIGLQEGGRNIINAGGISDRVFHILGSASVTMQNVSIRNGAVTNAPGAGIYVSNSATLELTNAEVRGNTVTFDPNDTSVNFTQVQVSGGGIHVDQQAEAIIGTSDIVQNSAPGNGGISNAGRTEIRQSLIDGNTASAPGGNSTVRFSNGGGIGNLGGYLAMGSSTVSNNRSNNQGGGIYIINQGLNLGLVTITNSAITGNEALFNGAGIANFGPATLNNSVVANNLIDVDVNNNGGNGAGIYNHAANANLDVVNSTVSGNSGAYSGGGIFNSHDMTLHNTTVYDNRAQPCASGCLSTNSQIGGNQLTLFRTSASNAPNLILTNSIIVDGANSNPNEPACAGSTNYEVFIQSIGNSMSSDASCNLNVSGGDLVNVTTPDLDPDLTTSTDVNGTAVDHTGVHALLAASPARDAGNTDACPLVDQRFMLRDLNCDIGAYEYGATQQQANIYVDLKASINDSPDPAPPNVTEEPLTYVVTITNQYVDITAENVTVVVNLPASYQFSRVTMASTGSPPSCDEPTVQNVLTCTISNLPGLGRAEFFISGIPTQEGTITASVNVSSQSQPDAFSQNNRDSEDTVIDPEAADVTNFNGGTGGSGGGSLQPIALLLLLAGIALLRGRGRSA</sequence>
<proteinExistence type="predicted"/>
<dbReference type="SUPFAM" id="SSF51126">
    <property type="entry name" value="Pectin lyase-like"/>
    <property type="match status" value="2"/>
</dbReference>
<evidence type="ECO:0000313" key="1">
    <source>
        <dbReference type="EMBL" id="ALP52516.1"/>
    </source>
</evidence>
<protein>
    <recommendedName>
        <fullName evidence="3">DUF11 domain-containing protein</fullName>
    </recommendedName>
</protein>
<dbReference type="InterPro" id="IPR006626">
    <property type="entry name" value="PbH1"/>
</dbReference>
<dbReference type="AlphaFoldDB" id="A0A0S2TBM4"/>
<evidence type="ECO:0000313" key="2">
    <source>
        <dbReference type="Proteomes" id="UP000055136"/>
    </source>
</evidence>
<dbReference type="SMART" id="SM00710">
    <property type="entry name" value="PbH1"/>
    <property type="match status" value="8"/>
</dbReference>
<dbReference type="NCBIfam" id="NF041518">
    <property type="entry name" value="choice_anch_Q"/>
    <property type="match status" value="1"/>
</dbReference>
<dbReference type="InterPro" id="IPR011050">
    <property type="entry name" value="Pectin_lyase_fold/virulence"/>
</dbReference>
<dbReference type="EMBL" id="CP013099">
    <property type="protein sequence ID" value="ALP52516.1"/>
    <property type="molecule type" value="Genomic_DNA"/>
</dbReference>
<dbReference type="KEGG" id="tee:Tel_04790"/>
<reference evidence="1" key="1">
    <citation type="submission" date="2015-10" db="EMBL/GenBank/DDBJ databases">
        <title>Description of Candidatus Tenderia electrophaga gen. nov, sp. nov., an Uncultivated Electroautotroph from a Biocathode Enrichment.</title>
        <authorList>
            <person name="Eddie B.J."/>
            <person name="Malanoski A.P."/>
            <person name="Wang Z."/>
            <person name="Hall R.J."/>
            <person name="Oh S.D."/>
            <person name="Heiner C."/>
            <person name="Lin B."/>
            <person name="Strycharz-Glaven S.M."/>
        </authorList>
    </citation>
    <scope>NUCLEOTIDE SEQUENCE [LARGE SCALE GENOMIC DNA]</scope>
    <source>
        <strain evidence="1">NRL1</strain>
    </source>
</reference>
<keyword evidence="2" id="KW-1185">Reference proteome</keyword>
<organism evidence="1 2">
    <name type="scientific">Candidatus Tenderia electrophaga</name>
    <dbReference type="NCBI Taxonomy" id="1748243"/>
    <lineage>
        <taxon>Bacteria</taxon>
        <taxon>Pseudomonadati</taxon>
        <taxon>Pseudomonadota</taxon>
        <taxon>Gammaproteobacteria</taxon>
        <taxon>Candidatus Tenderiales</taxon>
        <taxon>Candidatus Tenderiaceae</taxon>
        <taxon>Candidatus Tenderia</taxon>
    </lineage>
</organism>